<dbReference type="Proteomes" id="UP000695000">
    <property type="component" value="Unplaced"/>
</dbReference>
<evidence type="ECO:0000256" key="1">
    <source>
        <dbReference type="SAM" id="Coils"/>
    </source>
</evidence>
<protein>
    <submittedName>
        <fullName evidence="4">Uncharacterized protein PFB0145c isoform X2</fullName>
    </submittedName>
</protein>
<feature type="coiled-coil region" evidence="1">
    <location>
        <begin position="38"/>
        <end position="297"/>
    </location>
</feature>
<evidence type="ECO:0000313" key="4">
    <source>
        <dbReference type="RefSeq" id="XP_017786050.1"/>
    </source>
</evidence>
<proteinExistence type="predicted"/>
<reference evidence="4" key="1">
    <citation type="submission" date="2025-08" db="UniProtKB">
        <authorList>
            <consortium name="RefSeq"/>
        </authorList>
    </citation>
    <scope>IDENTIFICATION</scope>
    <source>
        <tissue evidence="4">Whole Larva</tissue>
    </source>
</reference>
<feature type="region of interest" description="Disordered" evidence="2">
    <location>
        <begin position="863"/>
        <end position="902"/>
    </location>
</feature>
<feature type="compositionally biased region" description="Basic and acidic residues" evidence="2">
    <location>
        <begin position="879"/>
        <end position="888"/>
    </location>
</feature>
<accession>A0ABM1NGV0</accession>
<gene>
    <name evidence="4" type="primary">LOC108569133</name>
</gene>
<dbReference type="RefSeq" id="XP_017786050.1">
    <property type="nucleotide sequence ID" value="XM_017930561.1"/>
</dbReference>
<feature type="compositionally biased region" description="Polar residues" evidence="2">
    <location>
        <begin position="863"/>
        <end position="878"/>
    </location>
</feature>
<feature type="region of interest" description="Disordered" evidence="2">
    <location>
        <begin position="558"/>
        <end position="605"/>
    </location>
</feature>
<evidence type="ECO:0000313" key="3">
    <source>
        <dbReference type="Proteomes" id="UP000695000"/>
    </source>
</evidence>
<feature type="coiled-coil region" evidence="1">
    <location>
        <begin position="689"/>
        <end position="716"/>
    </location>
</feature>
<feature type="compositionally biased region" description="Polar residues" evidence="2">
    <location>
        <begin position="650"/>
        <end position="665"/>
    </location>
</feature>
<evidence type="ECO:0000256" key="2">
    <source>
        <dbReference type="SAM" id="MobiDB-lite"/>
    </source>
</evidence>
<name>A0ABM1NGV0_NICVS</name>
<sequence length="902" mass="105494">MGNVRSEFFQNTSDDIWWQPAREAPRTPEPVRIQREDLINFRRELELKQQKRRELIEEKRKEMMDLREEVQRLQKENEDLKQVRSGCDHVKEIAQLKDENDDLKVEIEKWKIELRNMADVAAKNRELRLSISEMQGEVQRVNSELVAIEQERLEYGNHITALKDVVRVTKNMLEIRENQIEELKNKVKTVEELLASKEMKIMSDGLREEYERQLRNIRNLRVLYEERQRIDKKDKEHLQTQLEETQKLVEEEQNKNKEHLQRIAELEEENSKKYDEINNLQSNLGLSKADCKELQGEIDIINQLFSEILLGFNNSQEINLDKTIKILEENHGLLTKFANEETTSNAAALPKLLLDLIHQIDKENESDNSQEIKKEGVMHQLNSAEEIVENLPKVWKILIELLSHQNPPSNDLSGDHCYKSIETPTGPKLKLSVSQTFIRLKDLILEKKFLEREMYRLKHLNTHLGGRLQDQEKRLELVSGELGKTWHVVGKMQRQHQQLHTHEKVIRHELQQKRKLLAQLKEDLQDCREKWVLAREKNNSTQEQWKELRKEFAARKNLNDDYNNSGESGYSDKDTSEDERGYETDVEEKPDKHSLEKTEFNERQSDGFQASNYFQEEQQSNGTVQVVAINEEEASEICNEEQDHDETSPKELNSSEASSVINTENLQEETRREDNASEQPKSITVEDFLNTREMKLKRLNQECKEYLQKVTKSTETQENTTKLENLYENYSLNMEEQPSTSDNYLPEINEEQTITDRSLANTTTIKDDASSSQMTNTTCETTNSKDECINTRCENVQSISIPEEHKIESSNMNESPQPNVSSGAIPKSNEATPSTSRTTEEILQRREERLKRLEEQSKQLLQKVTKTTVKSADISQKLDSLHEMYGDPKEEDEPETKPDKET</sequence>
<feature type="compositionally biased region" description="Basic and acidic residues" evidence="2">
    <location>
        <begin position="570"/>
        <end position="605"/>
    </location>
</feature>
<feature type="coiled-coil region" evidence="1">
    <location>
        <begin position="503"/>
        <end position="537"/>
    </location>
</feature>
<feature type="compositionally biased region" description="Polar residues" evidence="2">
    <location>
        <begin position="809"/>
        <end position="822"/>
    </location>
</feature>
<feature type="region of interest" description="Disordered" evidence="2">
    <location>
        <begin position="637"/>
        <end position="681"/>
    </location>
</feature>
<keyword evidence="1" id="KW-0175">Coiled coil</keyword>
<feature type="region of interest" description="Disordered" evidence="2">
    <location>
        <begin position="808"/>
        <end position="844"/>
    </location>
</feature>
<keyword evidence="3" id="KW-1185">Reference proteome</keyword>
<organism evidence="3 4">
    <name type="scientific">Nicrophorus vespilloides</name>
    <name type="common">Boreal carrion beetle</name>
    <dbReference type="NCBI Taxonomy" id="110193"/>
    <lineage>
        <taxon>Eukaryota</taxon>
        <taxon>Metazoa</taxon>
        <taxon>Ecdysozoa</taxon>
        <taxon>Arthropoda</taxon>
        <taxon>Hexapoda</taxon>
        <taxon>Insecta</taxon>
        <taxon>Pterygota</taxon>
        <taxon>Neoptera</taxon>
        <taxon>Endopterygota</taxon>
        <taxon>Coleoptera</taxon>
        <taxon>Polyphaga</taxon>
        <taxon>Staphyliniformia</taxon>
        <taxon>Silphidae</taxon>
        <taxon>Nicrophorinae</taxon>
        <taxon>Nicrophorus</taxon>
    </lineage>
</organism>
<dbReference type="GeneID" id="108569133"/>